<keyword evidence="1" id="KW-0677">Repeat</keyword>
<dbReference type="SUPFAM" id="SSF52540">
    <property type="entry name" value="P-loop containing nucleoside triphosphate hydrolases"/>
    <property type="match status" value="1"/>
</dbReference>
<feature type="region of interest" description="Disordered" evidence="2">
    <location>
        <begin position="294"/>
        <end position="317"/>
    </location>
</feature>
<dbReference type="PANTHER" id="PTHR10039:SF17">
    <property type="entry name" value="FUNGAL STAND N-TERMINAL GOODBYE DOMAIN-CONTAINING PROTEIN-RELATED"/>
    <property type="match status" value="1"/>
</dbReference>
<dbReference type="PANTHER" id="PTHR10039">
    <property type="entry name" value="AMELOGENIN"/>
    <property type="match status" value="1"/>
</dbReference>
<sequence length="1479" mass="168440">MFLRSFLHGSTSYIPIQSSMAVDLAQKKTPGAWENDGRDVADLWKEALKAYKGIVGFDLERKFDNVEAMIAQGTKEMENFHKFRHNEKKVDKLRSLFAANLDFIEQGAQQLISAAAPAFPPAAAIGTAVTVMLGACRKLSADYDVVVVFFQDMNSFLQRITILERRLPKHKGYQNSLMEVFTSFLVMCGFAHKYIELGRFKKWITNLLQGEDSDLGGARNDMDLKIRNLQEATEFAILGNTEELKNMGRELVDNQKLHTAMLEEQMQVMSSIRDTTETIRSDVAKLLKVIEDQKREHKKDRNNDQQGKTFEQSKPPSAKRIRNLLLEVEGEDHEYRILKETMVKDTCTWVFLQPQWEEWLRKNNDNRSILAITGPPGSGKSHIGLAVYERLMQEAKSDTSSQTCAAHFYFREQSRSLHSFVSAITTVINQVVEQSAPLCELINAEIIKDDFNFNIWVSDSLVRNILTLAFGETSKYQLFLMFDGIDELDDLSDFLSFLEVVRENSLRIKVAFTSRPEILITVQELSKVLDIDVTKEKQREDMRAVIWNCLNHLPAVQKFDRYVQQRVADKVEEAASKHMLERFNALGREGAVLRSLEKPLPANLHELCAALMNECFRRTELPHQGLVSKLLHWTAFSFRPLTLDEVVSLLRMWTEDEEFDIERIPEPFDKFLQVGDPGSDAEERSKIQSQGGWDTAINELEKSQTTANHETIYNDGELPVKFQERSMRSFFIKKPAKTGTRLLKQSEVHRQMFLDCAQLISSAKFDRPSNASSLSQYATSYLTAHWRGIDLEQHSIQEQVEVMDTLSSVLTHKSLAPMLEHNELGYSMIFGDDFFERISLWSQLLDKAGPELEENAVRWWELASNRPRDCLVPIIKAHIRRLYDAVELQEVLTSYFAAREALKVGDMEIIITQQAGRNYRAEIADDITILTAKQGALGIEGMFEDIDITATGCRSLASLLLHFDYVKPAEKICQRAIDDLQVVLEKVRAGELMARICLEHDPQAAYSEILKCSEAMYDGTVPESLRRSVCTTKAKVETKMKMIEAAATSYELARSVDPNTLTTGNILNEEVELFSDEVGKQRLVEVLKKWNPLERLTWLCWRYDDFYDERSRLLRVVAVESGEDAFIIQMYLDSIQYLENVNAAAPLRIDLALAYQHVRGDLEASKRELDEVLDSGSTGWPYAITDQSPNITLARVISHQSDVLYQLFRRSNDFEHKMKFLAAVEKLTTRPLALDIPPISKTFLNQRLIVLARMYLKLGPAIKFHETLQSVIASSIDALSDTVSWNDTNNLSYLSLALSILGAAIPNGSELKSASRKVLSSVFCHLTPELKAGDEDEAEEGDTPDNRIIVGDADQKPPDDEGDLKEVIEWFCDGSCQPEARFSWWGGRVGYRCMVCYDIFLCEECYNKRDSDVGFTQREKLTPVCDKNHDFIKVPIEGWRGVTNGSVNVEGEEPVGFDEFLTYIRDDLCKHAWGAFWTN</sequence>
<evidence type="ECO:0000259" key="4">
    <source>
        <dbReference type="Pfam" id="PF24883"/>
    </source>
</evidence>
<proteinExistence type="predicted"/>
<dbReference type="Gene3D" id="3.40.50.300">
    <property type="entry name" value="P-loop containing nucleotide triphosphate hydrolases"/>
    <property type="match status" value="1"/>
</dbReference>
<dbReference type="SUPFAM" id="SSF57850">
    <property type="entry name" value="RING/U-box"/>
    <property type="match status" value="1"/>
</dbReference>
<feature type="region of interest" description="Disordered" evidence="2">
    <location>
        <begin position="1333"/>
        <end position="1360"/>
    </location>
</feature>
<dbReference type="Proteomes" id="UP000076552">
    <property type="component" value="Unassembled WGS sequence"/>
</dbReference>
<dbReference type="EMBL" id="LFIV01000118">
    <property type="protein sequence ID" value="KZL68857.1"/>
    <property type="molecule type" value="Genomic_DNA"/>
</dbReference>
<evidence type="ECO:0000256" key="1">
    <source>
        <dbReference type="ARBA" id="ARBA00022737"/>
    </source>
</evidence>
<evidence type="ECO:0000256" key="2">
    <source>
        <dbReference type="SAM" id="MobiDB-lite"/>
    </source>
</evidence>
<name>A0A161YA14_9PEZI</name>
<keyword evidence="6" id="KW-1185">Reference proteome</keyword>
<feature type="compositionally biased region" description="Polar residues" evidence="2">
    <location>
        <begin position="304"/>
        <end position="315"/>
    </location>
</feature>
<organism evidence="5 6">
    <name type="scientific">Colletotrichum tofieldiae</name>
    <dbReference type="NCBI Taxonomy" id="708197"/>
    <lineage>
        <taxon>Eukaryota</taxon>
        <taxon>Fungi</taxon>
        <taxon>Dikarya</taxon>
        <taxon>Ascomycota</taxon>
        <taxon>Pezizomycotina</taxon>
        <taxon>Sordariomycetes</taxon>
        <taxon>Hypocreomycetidae</taxon>
        <taxon>Glomerellales</taxon>
        <taxon>Glomerellaceae</taxon>
        <taxon>Colletotrichum</taxon>
        <taxon>Colletotrichum spaethianum species complex</taxon>
    </lineage>
</organism>
<dbReference type="Pfam" id="PF24883">
    <property type="entry name" value="NPHP3_N"/>
    <property type="match status" value="1"/>
</dbReference>
<accession>A0A161YA14</accession>
<evidence type="ECO:0000313" key="5">
    <source>
        <dbReference type="EMBL" id="KZL68857.1"/>
    </source>
</evidence>
<dbReference type="InterPro" id="IPR027417">
    <property type="entry name" value="P-loop_NTPase"/>
</dbReference>
<dbReference type="InterPro" id="IPR056884">
    <property type="entry name" value="NPHP3-like_N"/>
</dbReference>
<feature type="domain" description="Nephrocystin 3-like N-terminal" evidence="4">
    <location>
        <begin position="345"/>
        <end position="515"/>
    </location>
</feature>
<comment type="caution">
    <text evidence="5">The sequence shown here is derived from an EMBL/GenBank/DDBJ whole genome shotgun (WGS) entry which is preliminary data.</text>
</comment>
<evidence type="ECO:0000259" key="3">
    <source>
        <dbReference type="Pfam" id="PF17109"/>
    </source>
</evidence>
<gene>
    <name evidence="5" type="ORF">CT0861_01675</name>
</gene>
<feature type="compositionally biased region" description="Acidic residues" evidence="2">
    <location>
        <begin position="1334"/>
        <end position="1343"/>
    </location>
</feature>
<protein>
    <submittedName>
        <fullName evidence="5">NACHT and TPR domain-containing protein</fullName>
    </submittedName>
</protein>
<dbReference type="Pfam" id="PF17109">
    <property type="entry name" value="Goodbye"/>
    <property type="match status" value="1"/>
</dbReference>
<feature type="compositionally biased region" description="Basic and acidic residues" evidence="2">
    <location>
        <begin position="294"/>
        <end position="303"/>
    </location>
</feature>
<evidence type="ECO:0000313" key="6">
    <source>
        <dbReference type="Proteomes" id="UP000076552"/>
    </source>
</evidence>
<feature type="domain" description="Fungal STAND N-terminal Goodbye" evidence="3">
    <location>
        <begin position="44"/>
        <end position="161"/>
    </location>
</feature>
<reference evidence="5 6" key="1">
    <citation type="submission" date="2015-06" db="EMBL/GenBank/DDBJ databases">
        <title>Survival trade-offs in plant roots during colonization by closely related pathogenic and mutualistic fungi.</title>
        <authorList>
            <person name="Hacquard S."/>
            <person name="Kracher B."/>
            <person name="Hiruma K."/>
            <person name="Weinman A."/>
            <person name="Muench P."/>
            <person name="Garrido Oter R."/>
            <person name="Ver Loren van Themaat E."/>
            <person name="Dallerey J.-F."/>
            <person name="Damm U."/>
            <person name="Henrissat B."/>
            <person name="Lespinet O."/>
            <person name="Thon M."/>
            <person name="Kemen E."/>
            <person name="McHardy A.C."/>
            <person name="Schulze-Lefert P."/>
            <person name="O'Connell R.J."/>
        </authorList>
    </citation>
    <scope>NUCLEOTIDE SEQUENCE [LARGE SCALE GENOMIC DNA]</scope>
    <source>
        <strain evidence="5 6">0861</strain>
    </source>
</reference>
<dbReference type="InterPro" id="IPR031350">
    <property type="entry name" value="Goodbye_dom"/>
</dbReference>